<evidence type="ECO:0000256" key="8">
    <source>
        <dbReference type="ARBA" id="ARBA00049120"/>
    </source>
</evidence>
<dbReference type="GO" id="GO:0008170">
    <property type="term" value="F:N-methyltransferase activity"/>
    <property type="evidence" value="ECO:0007669"/>
    <property type="project" value="InterPro"/>
</dbReference>
<sequence length="532" mass="61695">MVKKDKENKEHTVIESKGNCVKEQLNFLKTYLSERERYVSVYVGDVKKALHFLPDNIVDCVITSPPYWKQRDYNNPLQIGQEDTYIEYIKRLVDVFNEMKRVLKPTGTFFLNVGYKYQNKELLLIPELLAVELQKNGWTLLNKIIWFKPNAMPSSIESRFSNVYEPIFLFVKKESKFNYFFSLDKLRLPVNNFTIDKNPEDILGYEVENPLLKGGKIRGRVLKVFKNSKGDIFAEVLWDNGKTTTEIVQDFNKESQLTIELLCEDCGRSIRHPLDINLHSECEGFPKPILPPKIDFSDITEIKPSGLFNPLYYKNKQRLYKGKFRLNPENRGASPGARKSLFSEYLVLQRRYEIFQPVIAEYLRFWKNKKGITINRIDELLGYKDTASHWFRKDTGSWGKGGSIPLPDDWFRLKEILKFDDTYDRWVTETHLVLQTVKPHPKGKNPGDVWNIKLQFLPDAHFATFPEALVQKCIEAGCPEGGIVLDPFSGSGTAGKVANELGRNAILIELVPEYLDIIKKRCQNLKEIVYVK</sequence>
<feature type="domain" description="DNA methylase N-4/N-6" evidence="9">
    <location>
        <begin position="390"/>
        <end position="520"/>
    </location>
</feature>
<dbReference type="AlphaFoldDB" id="A0A7C4UH05"/>
<evidence type="ECO:0000256" key="5">
    <source>
        <dbReference type="ARBA" id="ARBA00022691"/>
    </source>
</evidence>
<keyword evidence="4 10" id="KW-0808">Transferase</keyword>
<evidence type="ECO:0000256" key="7">
    <source>
        <dbReference type="ARBA" id="ARBA00023125"/>
    </source>
</evidence>
<comment type="similarity">
    <text evidence="1">Belongs to the N(4)/N(6)-methyltransferase family. N(4) subfamily.</text>
</comment>
<name>A0A7C4UH05_UNCW3</name>
<gene>
    <name evidence="10" type="ORF">ENV67_07215</name>
</gene>
<dbReference type="EC" id="2.1.1.113" evidence="2"/>
<organism evidence="10">
    <name type="scientific">candidate division WOR-3 bacterium</name>
    <dbReference type="NCBI Taxonomy" id="2052148"/>
    <lineage>
        <taxon>Bacteria</taxon>
        <taxon>Bacteria division WOR-3</taxon>
    </lineage>
</organism>
<accession>A0A7C4UH05</accession>
<keyword evidence="3 10" id="KW-0489">Methyltransferase</keyword>
<dbReference type="SUPFAM" id="SSF53335">
    <property type="entry name" value="S-adenosyl-L-methionine-dependent methyltransferases"/>
    <property type="match status" value="1"/>
</dbReference>
<reference evidence="10" key="1">
    <citation type="journal article" date="2020" name="mSystems">
        <title>Genome- and Community-Level Interaction Insights into Carbon Utilization and Element Cycling Functions of Hydrothermarchaeota in Hydrothermal Sediment.</title>
        <authorList>
            <person name="Zhou Z."/>
            <person name="Liu Y."/>
            <person name="Xu W."/>
            <person name="Pan J."/>
            <person name="Luo Z.H."/>
            <person name="Li M."/>
        </authorList>
    </citation>
    <scope>NUCLEOTIDE SEQUENCE [LARGE SCALE GENOMIC DNA]</scope>
    <source>
        <strain evidence="10">SpSt-780</strain>
    </source>
</reference>
<comment type="caution">
    <text evidence="10">The sequence shown here is derived from an EMBL/GenBank/DDBJ whole genome shotgun (WGS) entry which is preliminary data.</text>
</comment>
<evidence type="ECO:0000256" key="4">
    <source>
        <dbReference type="ARBA" id="ARBA00022679"/>
    </source>
</evidence>
<keyword evidence="6" id="KW-0680">Restriction system</keyword>
<dbReference type="Pfam" id="PF01555">
    <property type="entry name" value="N6_N4_Mtase"/>
    <property type="match status" value="2"/>
</dbReference>
<protein>
    <recommendedName>
        <fullName evidence="2">site-specific DNA-methyltransferase (cytosine-N(4)-specific)</fullName>
        <ecNumber evidence="2">2.1.1.113</ecNumber>
    </recommendedName>
</protein>
<evidence type="ECO:0000256" key="6">
    <source>
        <dbReference type="ARBA" id="ARBA00022747"/>
    </source>
</evidence>
<dbReference type="InterPro" id="IPR017985">
    <property type="entry name" value="MeTrfase_CN4_CS"/>
</dbReference>
<evidence type="ECO:0000256" key="2">
    <source>
        <dbReference type="ARBA" id="ARBA00012185"/>
    </source>
</evidence>
<dbReference type="InterPro" id="IPR029063">
    <property type="entry name" value="SAM-dependent_MTases_sf"/>
</dbReference>
<evidence type="ECO:0000259" key="9">
    <source>
        <dbReference type="Pfam" id="PF01555"/>
    </source>
</evidence>
<evidence type="ECO:0000256" key="1">
    <source>
        <dbReference type="ARBA" id="ARBA00010203"/>
    </source>
</evidence>
<dbReference type="PRINTS" id="PR00508">
    <property type="entry name" value="S21N4MTFRASE"/>
</dbReference>
<dbReference type="Gene3D" id="3.40.50.150">
    <property type="entry name" value="Vaccinia Virus protein VP39"/>
    <property type="match status" value="2"/>
</dbReference>
<proteinExistence type="inferred from homology"/>
<evidence type="ECO:0000313" key="10">
    <source>
        <dbReference type="EMBL" id="HGW92310.1"/>
    </source>
</evidence>
<dbReference type="GO" id="GO:0015667">
    <property type="term" value="F:site-specific DNA-methyltransferase (cytosine-N4-specific) activity"/>
    <property type="evidence" value="ECO:0007669"/>
    <property type="project" value="UniProtKB-EC"/>
</dbReference>
<dbReference type="EMBL" id="DTHG01000089">
    <property type="protein sequence ID" value="HGW92310.1"/>
    <property type="molecule type" value="Genomic_DNA"/>
</dbReference>
<dbReference type="InterPro" id="IPR002941">
    <property type="entry name" value="DNA_methylase_N4/N6"/>
</dbReference>
<dbReference type="GO" id="GO:0032259">
    <property type="term" value="P:methylation"/>
    <property type="evidence" value="ECO:0007669"/>
    <property type="project" value="UniProtKB-KW"/>
</dbReference>
<comment type="catalytic activity">
    <reaction evidence="8">
        <text>a 2'-deoxycytidine in DNA + S-adenosyl-L-methionine = an N(4)-methyl-2'-deoxycytidine in DNA + S-adenosyl-L-homocysteine + H(+)</text>
        <dbReference type="Rhea" id="RHEA:16857"/>
        <dbReference type="Rhea" id="RHEA-COMP:11369"/>
        <dbReference type="Rhea" id="RHEA-COMP:13674"/>
        <dbReference type="ChEBI" id="CHEBI:15378"/>
        <dbReference type="ChEBI" id="CHEBI:57856"/>
        <dbReference type="ChEBI" id="CHEBI:59789"/>
        <dbReference type="ChEBI" id="CHEBI:85452"/>
        <dbReference type="ChEBI" id="CHEBI:137933"/>
        <dbReference type="EC" id="2.1.1.113"/>
    </reaction>
</comment>
<dbReference type="PROSITE" id="PS00093">
    <property type="entry name" value="N4_MTASE"/>
    <property type="match status" value="1"/>
</dbReference>
<keyword evidence="7" id="KW-0238">DNA-binding</keyword>
<evidence type="ECO:0000256" key="3">
    <source>
        <dbReference type="ARBA" id="ARBA00022603"/>
    </source>
</evidence>
<dbReference type="GO" id="GO:0003677">
    <property type="term" value="F:DNA binding"/>
    <property type="evidence" value="ECO:0007669"/>
    <property type="project" value="UniProtKB-KW"/>
</dbReference>
<dbReference type="InterPro" id="IPR001091">
    <property type="entry name" value="RM_Methyltransferase"/>
</dbReference>
<dbReference type="GO" id="GO:0009307">
    <property type="term" value="P:DNA restriction-modification system"/>
    <property type="evidence" value="ECO:0007669"/>
    <property type="project" value="UniProtKB-KW"/>
</dbReference>
<feature type="domain" description="DNA methylase N-4/N-6" evidence="9">
    <location>
        <begin position="58"/>
        <end position="191"/>
    </location>
</feature>
<keyword evidence="5" id="KW-0949">S-adenosyl-L-methionine</keyword>